<accession>A0AAD7S6R6</accession>
<reference evidence="2" key="1">
    <citation type="journal article" date="2023" name="Science">
        <title>Genome structures resolve the early diversification of teleost fishes.</title>
        <authorList>
            <person name="Parey E."/>
            <person name="Louis A."/>
            <person name="Montfort J."/>
            <person name="Bouchez O."/>
            <person name="Roques C."/>
            <person name="Iampietro C."/>
            <person name="Lluch J."/>
            <person name="Castinel A."/>
            <person name="Donnadieu C."/>
            <person name="Desvignes T."/>
            <person name="Floi Bucao C."/>
            <person name="Jouanno E."/>
            <person name="Wen M."/>
            <person name="Mejri S."/>
            <person name="Dirks R."/>
            <person name="Jansen H."/>
            <person name="Henkel C."/>
            <person name="Chen W.J."/>
            <person name="Zahm M."/>
            <person name="Cabau C."/>
            <person name="Klopp C."/>
            <person name="Thompson A.W."/>
            <person name="Robinson-Rechavi M."/>
            <person name="Braasch I."/>
            <person name="Lecointre G."/>
            <person name="Bobe J."/>
            <person name="Postlethwait J.H."/>
            <person name="Berthelot C."/>
            <person name="Roest Crollius H."/>
            <person name="Guiguen Y."/>
        </authorList>
    </citation>
    <scope>NUCLEOTIDE SEQUENCE</scope>
    <source>
        <strain evidence="2">NC1722</strain>
    </source>
</reference>
<evidence type="ECO:0000313" key="2">
    <source>
        <dbReference type="EMBL" id="KAJ8396954.1"/>
    </source>
</evidence>
<proteinExistence type="predicted"/>
<dbReference type="AlphaFoldDB" id="A0AAD7S6R6"/>
<name>A0AAD7S6R6_9TELE</name>
<evidence type="ECO:0000313" key="3">
    <source>
        <dbReference type="Proteomes" id="UP001221898"/>
    </source>
</evidence>
<keyword evidence="3" id="KW-1185">Reference proteome</keyword>
<organism evidence="2 3">
    <name type="scientific">Aldrovandia affinis</name>
    <dbReference type="NCBI Taxonomy" id="143900"/>
    <lineage>
        <taxon>Eukaryota</taxon>
        <taxon>Metazoa</taxon>
        <taxon>Chordata</taxon>
        <taxon>Craniata</taxon>
        <taxon>Vertebrata</taxon>
        <taxon>Euteleostomi</taxon>
        <taxon>Actinopterygii</taxon>
        <taxon>Neopterygii</taxon>
        <taxon>Teleostei</taxon>
        <taxon>Notacanthiformes</taxon>
        <taxon>Halosauridae</taxon>
        <taxon>Aldrovandia</taxon>
    </lineage>
</organism>
<feature type="region of interest" description="Disordered" evidence="1">
    <location>
        <begin position="49"/>
        <end position="87"/>
    </location>
</feature>
<gene>
    <name evidence="2" type="ORF">AAFF_G00012770</name>
</gene>
<protein>
    <submittedName>
        <fullName evidence="2">Uncharacterized protein</fullName>
    </submittedName>
</protein>
<sequence>MITGQRVRSEKGAEETVTCSQGNAAAKSTLWRDLDECFAWSVGVPTRPPLPAETPQINHLCPSTGARPRVRVGETHAGPPPRSSVIFPPDVLTQHAAVYQRQKHAEASSSSALAQSQHCTCSLGPAGIRSESF</sequence>
<evidence type="ECO:0000256" key="1">
    <source>
        <dbReference type="SAM" id="MobiDB-lite"/>
    </source>
</evidence>
<comment type="caution">
    <text evidence="2">The sequence shown here is derived from an EMBL/GenBank/DDBJ whole genome shotgun (WGS) entry which is preliminary data.</text>
</comment>
<dbReference type="Proteomes" id="UP001221898">
    <property type="component" value="Unassembled WGS sequence"/>
</dbReference>
<dbReference type="EMBL" id="JAINUG010000102">
    <property type="protein sequence ID" value="KAJ8396954.1"/>
    <property type="molecule type" value="Genomic_DNA"/>
</dbReference>